<feature type="compositionally biased region" description="Low complexity" evidence="1">
    <location>
        <begin position="277"/>
        <end position="292"/>
    </location>
</feature>
<feature type="region of interest" description="Disordered" evidence="1">
    <location>
        <begin position="168"/>
        <end position="252"/>
    </location>
</feature>
<protein>
    <submittedName>
        <fullName evidence="2">Uncharacterized protein</fullName>
    </submittedName>
</protein>
<keyword evidence="3" id="KW-1185">Reference proteome</keyword>
<evidence type="ECO:0000313" key="3">
    <source>
        <dbReference type="Proteomes" id="UP000823388"/>
    </source>
</evidence>
<evidence type="ECO:0000256" key="1">
    <source>
        <dbReference type="SAM" id="MobiDB-lite"/>
    </source>
</evidence>
<dbReference type="EMBL" id="CM029043">
    <property type="protein sequence ID" value="KAG2612867.1"/>
    <property type="molecule type" value="Genomic_DNA"/>
</dbReference>
<comment type="caution">
    <text evidence="2">The sequence shown here is derived from an EMBL/GenBank/DDBJ whole genome shotgun (WGS) entry which is preliminary data.</text>
</comment>
<evidence type="ECO:0000313" key="2">
    <source>
        <dbReference type="EMBL" id="KAG2612865.1"/>
    </source>
</evidence>
<dbReference type="AlphaFoldDB" id="A0A8T0TUL1"/>
<feature type="compositionally biased region" description="Pro residues" evidence="1">
    <location>
        <begin position="185"/>
        <end position="217"/>
    </location>
</feature>
<name>A0A8T0TUL1_PANVG</name>
<dbReference type="EMBL" id="CM029043">
    <property type="protein sequence ID" value="KAG2612866.1"/>
    <property type="molecule type" value="Genomic_DNA"/>
</dbReference>
<dbReference type="EMBL" id="CM029043">
    <property type="protein sequence ID" value="KAG2612865.1"/>
    <property type="molecule type" value="Genomic_DNA"/>
</dbReference>
<proteinExistence type="predicted"/>
<feature type="compositionally biased region" description="Low complexity" evidence="1">
    <location>
        <begin position="86"/>
        <end position="98"/>
    </location>
</feature>
<sequence>MIWPARCASHGSPPSRRRRRLLLLPTTILSSPSPSHPPSSSSSSPPPTPLLLADLPSLASPPPPPPSHRLLPAADKGNRARRRRGPSSSFPPSSSALPHSVVLARPPLPTGFLLLPAAAPSPCRHLTARHGGGQRRRHRAAVWRQTRAPAGQAPLHNATTVGPSVLRRLHHPDPSNPLVAFTSMTPPPSATPPSDEAPPPSAPPPSPPPCRTPPSPSPHHGRATAPRRTNLLLPPQHQERVQVPGTHQDGRCDLKRISLAAICTPVGYNTRPLDTATPSTTTSSTPSQCEAN</sequence>
<feature type="compositionally biased region" description="Low complexity" evidence="1">
    <location>
        <begin position="22"/>
        <end position="43"/>
    </location>
</feature>
<reference evidence="2 3" key="1">
    <citation type="submission" date="2020-05" db="EMBL/GenBank/DDBJ databases">
        <title>WGS assembly of Panicum virgatum.</title>
        <authorList>
            <person name="Lovell J.T."/>
            <person name="Jenkins J."/>
            <person name="Shu S."/>
            <person name="Juenger T.E."/>
            <person name="Schmutz J."/>
        </authorList>
    </citation>
    <scope>NUCLEOTIDE SEQUENCE</scope>
    <source>
        <strain evidence="2">AP13</strain>
        <strain evidence="3">cv. AP13</strain>
    </source>
</reference>
<gene>
    <name evidence="2" type="ORF">PVAP13_4KG311600</name>
</gene>
<feature type="region of interest" description="Disordered" evidence="1">
    <location>
        <begin position="1"/>
        <end position="98"/>
    </location>
</feature>
<dbReference type="EMBL" id="CM029043">
    <property type="protein sequence ID" value="KAG2612864.1"/>
    <property type="molecule type" value="Genomic_DNA"/>
</dbReference>
<dbReference type="EMBL" id="CM029043">
    <property type="protein sequence ID" value="KAG2612868.1"/>
    <property type="molecule type" value="Genomic_DNA"/>
</dbReference>
<accession>A0A8T0TUL1</accession>
<feature type="region of interest" description="Disordered" evidence="1">
    <location>
        <begin position="267"/>
        <end position="292"/>
    </location>
</feature>
<organism evidence="2 3">
    <name type="scientific">Panicum virgatum</name>
    <name type="common">Blackwell switchgrass</name>
    <dbReference type="NCBI Taxonomy" id="38727"/>
    <lineage>
        <taxon>Eukaryota</taxon>
        <taxon>Viridiplantae</taxon>
        <taxon>Streptophyta</taxon>
        <taxon>Embryophyta</taxon>
        <taxon>Tracheophyta</taxon>
        <taxon>Spermatophyta</taxon>
        <taxon>Magnoliopsida</taxon>
        <taxon>Liliopsida</taxon>
        <taxon>Poales</taxon>
        <taxon>Poaceae</taxon>
        <taxon>PACMAD clade</taxon>
        <taxon>Panicoideae</taxon>
        <taxon>Panicodae</taxon>
        <taxon>Paniceae</taxon>
        <taxon>Panicinae</taxon>
        <taxon>Panicum</taxon>
        <taxon>Panicum sect. Hiantes</taxon>
    </lineage>
</organism>
<dbReference type="Proteomes" id="UP000823388">
    <property type="component" value="Chromosome 4K"/>
</dbReference>